<comment type="caution">
    <text evidence="7">The sequence shown here is derived from an EMBL/GenBank/DDBJ whole genome shotgun (WGS) entry which is preliminary data.</text>
</comment>
<evidence type="ECO:0000313" key="8">
    <source>
        <dbReference type="Proteomes" id="UP000024836"/>
    </source>
</evidence>
<reference evidence="7 8" key="1">
    <citation type="submission" date="2013-04" db="EMBL/GenBank/DDBJ databases">
        <title>Shimia sp. 22II-S11-Z10 Genome Sequencing.</title>
        <authorList>
            <person name="Lai Q."/>
            <person name="Li G."/>
            <person name="Shao Z."/>
        </authorList>
    </citation>
    <scope>NUCLEOTIDE SEQUENCE [LARGE SCALE GENOMIC DNA]</scope>
    <source>
        <strain evidence="8">22II-S11-Z10</strain>
    </source>
</reference>
<keyword evidence="2" id="KW-0547">Nucleotide-binding</keyword>
<evidence type="ECO:0000256" key="1">
    <source>
        <dbReference type="ARBA" id="ARBA00022448"/>
    </source>
</evidence>
<keyword evidence="4" id="KW-1278">Translocase</keyword>
<dbReference type="GO" id="GO:0005524">
    <property type="term" value="F:ATP binding"/>
    <property type="evidence" value="ECO:0007669"/>
    <property type="project" value="UniProtKB-KW"/>
</dbReference>
<dbReference type="STRING" id="1461693.ATO10_11547"/>
<dbReference type="OrthoDB" id="9805601at2"/>
<evidence type="ECO:0000256" key="5">
    <source>
        <dbReference type="ARBA" id="ARBA00037066"/>
    </source>
</evidence>
<accession>A0A058ZIU7</accession>
<dbReference type="InterPro" id="IPR027417">
    <property type="entry name" value="P-loop_NTPase"/>
</dbReference>
<comment type="function">
    <text evidence="5">Part of the ABC transporter complex HmuTUV involved in hemin import. Responsible for energy coupling to the transport system.</text>
</comment>
<dbReference type="eggNOG" id="COG4559">
    <property type="taxonomic scope" value="Bacteria"/>
</dbReference>
<dbReference type="SUPFAM" id="SSF52540">
    <property type="entry name" value="P-loop containing nucleoside triphosphate hydrolases"/>
    <property type="match status" value="1"/>
</dbReference>
<dbReference type="AlphaFoldDB" id="A0A058ZIU7"/>
<dbReference type="EMBL" id="AQQY01000007">
    <property type="protein sequence ID" value="KCV81544.1"/>
    <property type="molecule type" value="Genomic_DNA"/>
</dbReference>
<name>A0A058ZIU7_9RHOB</name>
<evidence type="ECO:0000259" key="6">
    <source>
        <dbReference type="PROSITE" id="PS50893"/>
    </source>
</evidence>
<dbReference type="NCBIfam" id="NF010068">
    <property type="entry name" value="PRK13548.1"/>
    <property type="match status" value="1"/>
</dbReference>
<dbReference type="InterPro" id="IPR017871">
    <property type="entry name" value="ABC_transporter-like_CS"/>
</dbReference>
<dbReference type="Pfam" id="PF00005">
    <property type="entry name" value="ABC_tran"/>
    <property type="match status" value="1"/>
</dbReference>
<organism evidence="7 8">
    <name type="scientific">Actibacterium atlanticum</name>
    <dbReference type="NCBI Taxonomy" id="1461693"/>
    <lineage>
        <taxon>Bacteria</taxon>
        <taxon>Pseudomonadati</taxon>
        <taxon>Pseudomonadota</taxon>
        <taxon>Alphaproteobacteria</taxon>
        <taxon>Rhodobacterales</taxon>
        <taxon>Roseobacteraceae</taxon>
        <taxon>Actibacterium</taxon>
    </lineage>
</organism>
<dbReference type="PROSITE" id="PS00211">
    <property type="entry name" value="ABC_TRANSPORTER_1"/>
    <property type="match status" value="1"/>
</dbReference>
<keyword evidence="3 7" id="KW-0067">ATP-binding</keyword>
<dbReference type="Gene3D" id="3.40.50.300">
    <property type="entry name" value="P-loop containing nucleotide triphosphate hydrolases"/>
    <property type="match status" value="1"/>
</dbReference>
<protein>
    <submittedName>
        <fullName evidence="7">Hemin importer ATP-binding subunit</fullName>
    </submittedName>
</protein>
<gene>
    <name evidence="7" type="primary">hmuV</name>
    <name evidence="7" type="ORF">ATO10_11547</name>
</gene>
<dbReference type="InterPro" id="IPR003439">
    <property type="entry name" value="ABC_transporter-like_ATP-bd"/>
</dbReference>
<dbReference type="PROSITE" id="PS50893">
    <property type="entry name" value="ABC_TRANSPORTER_2"/>
    <property type="match status" value="1"/>
</dbReference>
<dbReference type="Proteomes" id="UP000024836">
    <property type="component" value="Unassembled WGS sequence"/>
</dbReference>
<keyword evidence="8" id="KW-1185">Reference proteome</keyword>
<dbReference type="PANTHER" id="PTHR42794:SF1">
    <property type="entry name" value="HEMIN IMPORT ATP-BINDING PROTEIN HMUV"/>
    <property type="match status" value="1"/>
</dbReference>
<evidence type="ECO:0000313" key="7">
    <source>
        <dbReference type="EMBL" id="KCV81544.1"/>
    </source>
</evidence>
<dbReference type="PATRIC" id="fig|1461693.3.peg.2341"/>
<keyword evidence="1" id="KW-0813">Transport</keyword>
<sequence length="264" mass="28612">MLDAKDITVSYGARAILHGVAFTAKPRQITAIVGPNGSGKTTLLRALTGECRFGGRITLNGTDISRAKPWELSSVRGVLPQAIALAFPFNVAEVVRIGLQRGLEAQERGLISRALERVGLTGFADRLYQDLSGGEQQRVQLARVLVQVWHPVRDGQPRWLFLDEPVSSLDIGHQLQVMNIARDYADQGGGVVAVMHDLNLTAMFADQIALISKGRCLKQGTPEAVMQNALLGDAYHCNLRVNTAPVQGAYLLPHTASLTVEERG</sequence>
<dbReference type="InterPro" id="IPR003593">
    <property type="entry name" value="AAA+_ATPase"/>
</dbReference>
<proteinExistence type="predicted"/>
<dbReference type="RefSeq" id="WP_035251635.1">
    <property type="nucleotide sequence ID" value="NZ_AQQY01000007.1"/>
</dbReference>
<evidence type="ECO:0000256" key="2">
    <source>
        <dbReference type="ARBA" id="ARBA00022741"/>
    </source>
</evidence>
<dbReference type="CDD" id="cd03214">
    <property type="entry name" value="ABC_Iron-Siderophores_B12_Hemin"/>
    <property type="match status" value="1"/>
</dbReference>
<evidence type="ECO:0000256" key="4">
    <source>
        <dbReference type="ARBA" id="ARBA00022967"/>
    </source>
</evidence>
<evidence type="ECO:0000256" key="3">
    <source>
        <dbReference type="ARBA" id="ARBA00022840"/>
    </source>
</evidence>
<dbReference type="SMART" id="SM00382">
    <property type="entry name" value="AAA"/>
    <property type="match status" value="1"/>
</dbReference>
<feature type="domain" description="ABC transporter" evidence="6">
    <location>
        <begin position="2"/>
        <end position="238"/>
    </location>
</feature>
<dbReference type="PANTHER" id="PTHR42794">
    <property type="entry name" value="HEMIN IMPORT ATP-BINDING PROTEIN HMUV"/>
    <property type="match status" value="1"/>
</dbReference>
<dbReference type="GO" id="GO:0016887">
    <property type="term" value="F:ATP hydrolysis activity"/>
    <property type="evidence" value="ECO:0007669"/>
    <property type="project" value="InterPro"/>
</dbReference>